<gene>
    <name evidence="2" type="ORF">ARMOST_20524</name>
</gene>
<proteinExistence type="predicted"/>
<keyword evidence="3" id="KW-1185">Reference proteome</keyword>
<feature type="coiled-coil region" evidence="1">
    <location>
        <begin position="61"/>
        <end position="88"/>
    </location>
</feature>
<dbReference type="Gene3D" id="3.80.10.10">
    <property type="entry name" value="Ribonuclease Inhibitor"/>
    <property type="match status" value="1"/>
</dbReference>
<dbReference type="SUPFAM" id="SSF52047">
    <property type="entry name" value="RNI-like"/>
    <property type="match status" value="1"/>
</dbReference>
<organism evidence="2 3">
    <name type="scientific">Armillaria ostoyae</name>
    <name type="common">Armillaria root rot fungus</name>
    <dbReference type="NCBI Taxonomy" id="47428"/>
    <lineage>
        <taxon>Eukaryota</taxon>
        <taxon>Fungi</taxon>
        <taxon>Dikarya</taxon>
        <taxon>Basidiomycota</taxon>
        <taxon>Agaricomycotina</taxon>
        <taxon>Agaricomycetes</taxon>
        <taxon>Agaricomycetidae</taxon>
        <taxon>Agaricales</taxon>
        <taxon>Marasmiineae</taxon>
        <taxon>Physalacriaceae</taxon>
        <taxon>Armillaria</taxon>
    </lineage>
</organism>
<accession>A0A284S7Q7</accession>
<protein>
    <recommendedName>
        <fullName evidence="4">F-box domain-containing protein</fullName>
    </recommendedName>
</protein>
<evidence type="ECO:0008006" key="4">
    <source>
        <dbReference type="Google" id="ProtNLM"/>
    </source>
</evidence>
<name>A0A284S7Q7_ARMOS</name>
<sequence length="557" mass="62231">MSSIPPDLPNPCPTCGSLTKTTFSDHSRSSRVSELLRCNDPPSDSELSDFQNIAKSGPGHIADFDEKIARAKEHLTALIQERNVLEANIGDARTLSSPIRRLPADVLRDIALATIPSPYEVMNSSVLRTGSTNSLDSRESPWTLAQVSHRWRLTIVSAPEVWSSMSLVMKHDDKPATVARQMFMTGLRLERSKSLPLTVSLSGFSDADISNHPLLFLISTRSSSIRTLRIQTPFISYPAFSWWRGRLDQLHDLILIDPTPLGSRPHSSGGTKNVFDAFEYAPQLKTIALWTFNGFHLSFRFPRNQITHLDLSIIDWKDADILGQLNNIKSLRIAYGRSSLTIPASHKVISLPALTSLTLTYRYGRTDPLSPLHPQSDPIFSLLSIPNVTRLWLVYCKGFNVFPTIPMPNAIRALDIEFSAGTDMLAPSLESEDKDMISKLLTLLESVTNLHDLVISSPSTTPSGSLYDVSLLVLILSRIPLRHLRTLDLRGSTLRLSSMHVKLIEMIRARREGNNGERAQIETVYLRSPLTLDPIYARRWQFLIDGGLEVVYGRPEP</sequence>
<evidence type="ECO:0000256" key="1">
    <source>
        <dbReference type="SAM" id="Coils"/>
    </source>
</evidence>
<dbReference type="Proteomes" id="UP000219338">
    <property type="component" value="Unassembled WGS sequence"/>
</dbReference>
<dbReference type="OMA" id="FPRNQIT"/>
<reference evidence="3" key="1">
    <citation type="journal article" date="2017" name="Nat. Ecol. Evol.">
        <title>Genome expansion and lineage-specific genetic innovations in the forest pathogenic fungi Armillaria.</title>
        <authorList>
            <person name="Sipos G."/>
            <person name="Prasanna A.N."/>
            <person name="Walter M.C."/>
            <person name="O'Connor E."/>
            <person name="Balint B."/>
            <person name="Krizsan K."/>
            <person name="Kiss B."/>
            <person name="Hess J."/>
            <person name="Varga T."/>
            <person name="Slot J."/>
            <person name="Riley R."/>
            <person name="Boka B."/>
            <person name="Rigling D."/>
            <person name="Barry K."/>
            <person name="Lee J."/>
            <person name="Mihaltcheva S."/>
            <person name="LaButti K."/>
            <person name="Lipzen A."/>
            <person name="Waldron R."/>
            <person name="Moloney N.M."/>
            <person name="Sperisen C."/>
            <person name="Kredics L."/>
            <person name="Vagvoelgyi C."/>
            <person name="Patrignani A."/>
            <person name="Fitzpatrick D."/>
            <person name="Nagy I."/>
            <person name="Doyle S."/>
            <person name="Anderson J.B."/>
            <person name="Grigoriev I.V."/>
            <person name="Gueldener U."/>
            <person name="Muensterkoetter M."/>
            <person name="Nagy L.G."/>
        </authorList>
    </citation>
    <scope>NUCLEOTIDE SEQUENCE [LARGE SCALE GENOMIC DNA]</scope>
    <source>
        <strain evidence="3">C18/9</strain>
    </source>
</reference>
<dbReference type="EMBL" id="FUEG01000039">
    <property type="protein sequence ID" value="SJL16986.1"/>
    <property type="molecule type" value="Genomic_DNA"/>
</dbReference>
<evidence type="ECO:0000313" key="3">
    <source>
        <dbReference type="Proteomes" id="UP000219338"/>
    </source>
</evidence>
<keyword evidence="1" id="KW-0175">Coiled coil</keyword>
<evidence type="ECO:0000313" key="2">
    <source>
        <dbReference type="EMBL" id="SJL16986.1"/>
    </source>
</evidence>
<dbReference type="OrthoDB" id="3269400at2759"/>
<dbReference type="InterPro" id="IPR032675">
    <property type="entry name" value="LRR_dom_sf"/>
</dbReference>
<dbReference type="AlphaFoldDB" id="A0A284S7Q7"/>